<sequence length="220" mass="23631">MQFKLSTVLAVAPLLLAATTYGNPVDNMEARAPVKTVDPPQVDSKTAQWTDLDENWKFTVVHGDGSGGDGRISKRWTKPQDWLNAHWQDSSPALVDKYDSRQACLGVGAKFTGAVVRKNVGDACNAIISKVPGSTIADDGWTILNRMGLADITGGPAYLQFVFAVLNNDVKPTVQLCQSAIEFLLGSECMKKDQSQGGMMAVAESFIVGFNPQVKGEPGL</sequence>
<accession>A0ACB9Z1Y1</accession>
<dbReference type="Proteomes" id="UP001497700">
    <property type="component" value="Unassembled WGS sequence"/>
</dbReference>
<evidence type="ECO:0000313" key="2">
    <source>
        <dbReference type="Proteomes" id="UP001497700"/>
    </source>
</evidence>
<keyword evidence="2" id="KW-1185">Reference proteome</keyword>
<protein>
    <submittedName>
        <fullName evidence="1">Uncharacterized protein</fullName>
    </submittedName>
</protein>
<comment type="caution">
    <text evidence="1">The sequence shown here is derived from an EMBL/GenBank/DDBJ whole genome shotgun (WGS) entry which is preliminary data.</text>
</comment>
<organism evidence="1 2">
    <name type="scientific">Hypoxylon rubiginosum</name>
    <dbReference type="NCBI Taxonomy" id="110542"/>
    <lineage>
        <taxon>Eukaryota</taxon>
        <taxon>Fungi</taxon>
        <taxon>Dikarya</taxon>
        <taxon>Ascomycota</taxon>
        <taxon>Pezizomycotina</taxon>
        <taxon>Sordariomycetes</taxon>
        <taxon>Xylariomycetidae</taxon>
        <taxon>Xylariales</taxon>
        <taxon>Hypoxylaceae</taxon>
        <taxon>Hypoxylon</taxon>
    </lineage>
</organism>
<proteinExistence type="predicted"/>
<name>A0ACB9Z1Y1_9PEZI</name>
<dbReference type="EMBL" id="MU393474">
    <property type="protein sequence ID" value="KAI4865243.1"/>
    <property type="molecule type" value="Genomic_DNA"/>
</dbReference>
<evidence type="ECO:0000313" key="1">
    <source>
        <dbReference type="EMBL" id="KAI4865243.1"/>
    </source>
</evidence>
<reference evidence="1 2" key="1">
    <citation type="journal article" date="2022" name="New Phytol.">
        <title>Ecological generalism drives hyperdiversity of secondary metabolite gene clusters in xylarialean endophytes.</title>
        <authorList>
            <person name="Franco M.E.E."/>
            <person name="Wisecaver J.H."/>
            <person name="Arnold A.E."/>
            <person name="Ju Y.M."/>
            <person name="Slot J.C."/>
            <person name="Ahrendt S."/>
            <person name="Moore L.P."/>
            <person name="Eastman K.E."/>
            <person name="Scott K."/>
            <person name="Konkel Z."/>
            <person name="Mondo S.J."/>
            <person name="Kuo A."/>
            <person name="Hayes R.D."/>
            <person name="Haridas S."/>
            <person name="Andreopoulos B."/>
            <person name="Riley R."/>
            <person name="LaButti K."/>
            <person name="Pangilinan J."/>
            <person name="Lipzen A."/>
            <person name="Amirebrahimi M."/>
            <person name="Yan J."/>
            <person name="Adam C."/>
            <person name="Keymanesh K."/>
            <person name="Ng V."/>
            <person name="Louie K."/>
            <person name="Northen T."/>
            <person name="Drula E."/>
            <person name="Henrissat B."/>
            <person name="Hsieh H.M."/>
            <person name="Youens-Clark K."/>
            <person name="Lutzoni F."/>
            <person name="Miadlikowska J."/>
            <person name="Eastwood D.C."/>
            <person name="Hamelin R.C."/>
            <person name="Grigoriev I.V."/>
            <person name="U'Ren J.M."/>
        </authorList>
    </citation>
    <scope>NUCLEOTIDE SEQUENCE [LARGE SCALE GENOMIC DNA]</scope>
    <source>
        <strain evidence="1 2">CBS 119005</strain>
    </source>
</reference>
<gene>
    <name evidence="1" type="ORF">F4820DRAFT_469900</name>
</gene>